<reference evidence="1 2" key="1">
    <citation type="journal article" date="2017" name="Front. Microbiol.">
        <title>New Insights into the Diversity of the Genus Faecalibacterium.</title>
        <authorList>
            <person name="Benevides L."/>
            <person name="Burman S."/>
            <person name="Martin R."/>
            <person name="Robert V."/>
            <person name="Thomas M."/>
            <person name="Miquel S."/>
            <person name="Chain F."/>
            <person name="Sokol H."/>
            <person name="Bermudez-Humaran L.G."/>
            <person name="Morrison M."/>
            <person name="Langella P."/>
            <person name="Azevedo V.A."/>
            <person name="Chatel J.M."/>
            <person name="Soares S."/>
        </authorList>
    </citation>
    <scope>NUCLEOTIDE SEQUENCE [LARGE SCALE GENOMIC DNA]</scope>
    <source>
        <strain evidence="1 2">AHMP21</strain>
    </source>
</reference>
<accession>A0A2A7B9F2</accession>
<dbReference type="OrthoDB" id="9784470at2"/>
<name>A0A2A7B9F2_9FIRM</name>
<dbReference type="EMBL" id="NOUV01000005">
    <property type="protein sequence ID" value="PDX87912.1"/>
    <property type="molecule type" value="Genomic_DNA"/>
</dbReference>
<evidence type="ECO:0000313" key="1">
    <source>
        <dbReference type="EMBL" id="PDX87912.1"/>
    </source>
</evidence>
<sequence>MNIKGHFETITRHKLLVMKYCFECGLYEQGLAHDLSKYSPTEFIPGCIYYQGDHSPNEAEREARGYSSAWLHHKGRNKHHLEYWIDYSTNKSGMAGMKMPLRYVCEMVCDRVAASRIYLGDRYTDASPWEYYDRSKGHYMLHPETRALLEKLLKMVRDLGQERTFAYMKFLLGCQTDY</sequence>
<evidence type="ECO:0000313" key="2">
    <source>
        <dbReference type="Proteomes" id="UP000220904"/>
    </source>
</evidence>
<dbReference type="AlphaFoldDB" id="A0A2A7B9F2"/>
<proteinExistence type="predicted"/>
<dbReference type="RefSeq" id="WP_097791573.1">
    <property type="nucleotide sequence ID" value="NZ_CP065377.1"/>
</dbReference>
<gene>
    <name evidence="1" type="ORF">CHR60_02525</name>
</gene>
<comment type="caution">
    <text evidence="1">The sequence shown here is derived from an EMBL/GenBank/DDBJ whole genome shotgun (WGS) entry which is preliminary data.</text>
</comment>
<dbReference type="Proteomes" id="UP000220904">
    <property type="component" value="Unassembled WGS sequence"/>
</dbReference>
<dbReference type="InterPro" id="IPR043721">
    <property type="entry name" value="DUF5662"/>
</dbReference>
<organism evidence="1 2">
    <name type="scientific">Faecalibacterium prausnitzii</name>
    <dbReference type="NCBI Taxonomy" id="853"/>
    <lineage>
        <taxon>Bacteria</taxon>
        <taxon>Bacillati</taxon>
        <taxon>Bacillota</taxon>
        <taxon>Clostridia</taxon>
        <taxon>Eubacteriales</taxon>
        <taxon>Oscillospiraceae</taxon>
        <taxon>Faecalibacterium</taxon>
    </lineage>
</organism>
<dbReference type="Pfam" id="PF18907">
    <property type="entry name" value="DUF5662"/>
    <property type="match status" value="1"/>
</dbReference>
<protein>
    <submittedName>
        <fullName evidence="1">Catalase</fullName>
    </submittedName>
</protein>